<feature type="transmembrane region" description="Helical" evidence="5">
    <location>
        <begin position="62"/>
        <end position="84"/>
    </location>
</feature>
<dbReference type="InterPro" id="IPR020846">
    <property type="entry name" value="MFS_dom"/>
</dbReference>
<feature type="transmembrane region" description="Helical" evidence="5">
    <location>
        <begin position="322"/>
        <end position="342"/>
    </location>
</feature>
<feature type="transmembrane region" description="Helical" evidence="5">
    <location>
        <begin position="215"/>
        <end position="234"/>
    </location>
</feature>
<dbReference type="PANTHER" id="PTHR23502">
    <property type="entry name" value="MAJOR FACILITATOR SUPERFAMILY"/>
    <property type="match status" value="1"/>
</dbReference>
<evidence type="ECO:0000256" key="5">
    <source>
        <dbReference type="SAM" id="Phobius"/>
    </source>
</evidence>
<feature type="transmembrane region" description="Helical" evidence="5">
    <location>
        <begin position="157"/>
        <end position="176"/>
    </location>
</feature>
<comment type="caution">
    <text evidence="7">The sequence shown here is derived from an EMBL/GenBank/DDBJ whole genome shotgun (WGS) entry which is preliminary data.</text>
</comment>
<keyword evidence="2 5" id="KW-0812">Transmembrane</keyword>
<keyword evidence="3 5" id="KW-1133">Transmembrane helix</keyword>
<evidence type="ECO:0000259" key="6">
    <source>
        <dbReference type="PROSITE" id="PS50850"/>
    </source>
</evidence>
<evidence type="ECO:0000256" key="4">
    <source>
        <dbReference type="ARBA" id="ARBA00023136"/>
    </source>
</evidence>
<evidence type="ECO:0000256" key="2">
    <source>
        <dbReference type="ARBA" id="ARBA00022692"/>
    </source>
</evidence>
<accession>A0A8J5QAV9</accession>
<feature type="transmembrane region" description="Helical" evidence="5">
    <location>
        <begin position="362"/>
        <end position="382"/>
    </location>
</feature>
<keyword evidence="8" id="KW-1185">Reference proteome</keyword>
<dbReference type="RefSeq" id="XP_049260576.1">
    <property type="nucleotide sequence ID" value="XM_049410292.1"/>
</dbReference>
<sequence>MSTSDIEKEDFSKVEVVSSEEISEEHKAYLLAKHGRYDLVPLPSMNDDDPLNWPNWLKHMQLTMVAVHGFFGTFYASGLVPSFGKLTVELATPTPMLAYLTSAQIVILGSFPMIWVPLMNKYGKRKLLILSVFGSMCFNLGAIFCKTYGSLMAMRCMQALFICAGLAVGGSVVAETTFAHQRGSRSGVWALLVNLGTMLGAVFMGLVAQRQDVKYVFVVFTCIDFLQLVNYLLFGRETLYNYADPSRNEPNRYKQLTNFRAIIPERKLNVLTIIAPFKYFANWRILIAALAYGVCFMHDNIATNVEIPQVMFVKFGLGPQALGLQFLAFVIGSIIGEVGGILSDKLVAYGRRNNRGNSFRLWVTYPGFICSIIGIVQFGFMIDKAVTWSVVPLVGLAISNFGFQILTSPLIAFSMDTDPVNASQIALFMTFVRQFLGFIGPFYYPTMFENMGFTKAYGTMAGLMAAIGFVPVLCMHLFESKKGR</sequence>
<evidence type="ECO:0000313" key="8">
    <source>
        <dbReference type="Proteomes" id="UP000694255"/>
    </source>
</evidence>
<protein>
    <recommendedName>
        <fullName evidence="6">Major facilitator superfamily (MFS) profile domain-containing protein</fullName>
    </recommendedName>
</protein>
<feature type="transmembrane region" description="Helical" evidence="5">
    <location>
        <begin position="456"/>
        <end position="478"/>
    </location>
</feature>
<evidence type="ECO:0000256" key="3">
    <source>
        <dbReference type="ARBA" id="ARBA00022989"/>
    </source>
</evidence>
<dbReference type="GO" id="GO:0005886">
    <property type="term" value="C:plasma membrane"/>
    <property type="evidence" value="ECO:0007669"/>
    <property type="project" value="TreeGrafter"/>
</dbReference>
<feature type="transmembrane region" description="Helical" evidence="5">
    <location>
        <begin position="96"/>
        <end position="115"/>
    </location>
</feature>
<feature type="transmembrane region" description="Helical" evidence="5">
    <location>
        <begin position="283"/>
        <end position="302"/>
    </location>
</feature>
<feature type="transmembrane region" description="Helical" evidence="5">
    <location>
        <begin position="425"/>
        <end position="444"/>
    </location>
</feature>
<gene>
    <name evidence="7" type="ORF">J8A68_006152</name>
</gene>
<dbReference type="AlphaFoldDB" id="A0A8J5QAV9"/>
<dbReference type="Proteomes" id="UP000694255">
    <property type="component" value="Unassembled WGS sequence"/>
</dbReference>
<dbReference type="GO" id="GO:0022857">
    <property type="term" value="F:transmembrane transporter activity"/>
    <property type="evidence" value="ECO:0007669"/>
    <property type="project" value="InterPro"/>
</dbReference>
<dbReference type="EMBL" id="JAGSYN010000326">
    <property type="protein sequence ID" value="KAG7660342.1"/>
    <property type="molecule type" value="Genomic_DNA"/>
</dbReference>
<evidence type="ECO:0000256" key="1">
    <source>
        <dbReference type="ARBA" id="ARBA00004141"/>
    </source>
</evidence>
<feature type="transmembrane region" description="Helical" evidence="5">
    <location>
        <begin position="127"/>
        <end position="151"/>
    </location>
</feature>
<dbReference type="GeneID" id="73472951"/>
<dbReference type="PANTHER" id="PTHR23502:SF2">
    <property type="entry name" value="TRANSPORTER, PUTATIVE (AFU_ORTHOLOGUE AFUA_2G08910)-RELATED"/>
    <property type="match status" value="1"/>
</dbReference>
<dbReference type="OrthoDB" id="5215911at2759"/>
<keyword evidence="4 5" id="KW-0472">Membrane</keyword>
<dbReference type="Pfam" id="PF07690">
    <property type="entry name" value="MFS_1"/>
    <property type="match status" value="1"/>
</dbReference>
<reference evidence="7 8" key="1">
    <citation type="journal article" date="2021" name="DNA Res.">
        <title>Genome analysis of Candida subhashii reveals its hybrid nature and dual mitochondrial genome conformations.</title>
        <authorList>
            <person name="Mixao V."/>
            <person name="Hegedusova E."/>
            <person name="Saus E."/>
            <person name="Pryszcz L.P."/>
            <person name="Cillingova A."/>
            <person name="Nosek J."/>
            <person name="Gabaldon T."/>
        </authorList>
    </citation>
    <scope>NUCLEOTIDE SEQUENCE [LARGE SCALE GENOMIC DNA]</scope>
    <source>
        <strain evidence="7 8">CBS 10753</strain>
    </source>
</reference>
<feature type="domain" description="Major facilitator superfamily (MFS) profile" evidence="6">
    <location>
        <begin position="61"/>
        <end position="483"/>
    </location>
</feature>
<evidence type="ECO:0000313" key="7">
    <source>
        <dbReference type="EMBL" id="KAG7660342.1"/>
    </source>
</evidence>
<name>A0A8J5QAV9_9ASCO</name>
<dbReference type="PROSITE" id="PS50850">
    <property type="entry name" value="MFS"/>
    <property type="match status" value="1"/>
</dbReference>
<dbReference type="InterPro" id="IPR011701">
    <property type="entry name" value="MFS"/>
</dbReference>
<feature type="transmembrane region" description="Helical" evidence="5">
    <location>
        <begin position="388"/>
        <end position="413"/>
    </location>
</feature>
<organism evidence="7 8">
    <name type="scientific">[Candida] subhashii</name>
    <dbReference type="NCBI Taxonomy" id="561895"/>
    <lineage>
        <taxon>Eukaryota</taxon>
        <taxon>Fungi</taxon>
        <taxon>Dikarya</taxon>
        <taxon>Ascomycota</taxon>
        <taxon>Saccharomycotina</taxon>
        <taxon>Pichiomycetes</taxon>
        <taxon>Debaryomycetaceae</taxon>
        <taxon>Spathaspora</taxon>
    </lineage>
</organism>
<proteinExistence type="predicted"/>
<comment type="subcellular location">
    <subcellularLocation>
        <location evidence="1">Membrane</location>
        <topology evidence="1">Multi-pass membrane protein</topology>
    </subcellularLocation>
</comment>
<feature type="transmembrane region" description="Helical" evidence="5">
    <location>
        <begin position="188"/>
        <end position="209"/>
    </location>
</feature>